<evidence type="ECO:0000313" key="1">
    <source>
        <dbReference type="EMBL" id="MEQ2197768.1"/>
    </source>
</evidence>
<accession>A0ABV0QQF0</accession>
<organism evidence="1 2">
    <name type="scientific">Xenoophorus captivus</name>
    <dbReference type="NCBI Taxonomy" id="1517983"/>
    <lineage>
        <taxon>Eukaryota</taxon>
        <taxon>Metazoa</taxon>
        <taxon>Chordata</taxon>
        <taxon>Craniata</taxon>
        <taxon>Vertebrata</taxon>
        <taxon>Euteleostomi</taxon>
        <taxon>Actinopterygii</taxon>
        <taxon>Neopterygii</taxon>
        <taxon>Teleostei</taxon>
        <taxon>Neoteleostei</taxon>
        <taxon>Acanthomorphata</taxon>
        <taxon>Ovalentaria</taxon>
        <taxon>Atherinomorphae</taxon>
        <taxon>Cyprinodontiformes</taxon>
        <taxon>Goodeidae</taxon>
        <taxon>Xenoophorus</taxon>
    </lineage>
</organism>
<dbReference type="Proteomes" id="UP001434883">
    <property type="component" value="Unassembled WGS sequence"/>
</dbReference>
<keyword evidence="2" id="KW-1185">Reference proteome</keyword>
<protein>
    <submittedName>
        <fullName evidence="1">Uncharacterized protein</fullName>
    </submittedName>
</protein>
<gene>
    <name evidence="1" type="ORF">XENOCAPTIV_002992</name>
</gene>
<proteinExistence type="predicted"/>
<name>A0ABV0QQF0_9TELE</name>
<sequence length="78" mass="8841">MSYGLYAYSMKQCAQSTNRDVSLTPRQAALSFLLLGLWSDPDVSLQSLRLAVIKDVVSEIQHEQGIRQLTKTCPRTRR</sequence>
<dbReference type="EMBL" id="JAHRIN010018113">
    <property type="protein sequence ID" value="MEQ2197768.1"/>
    <property type="molecule type" value="Genomic_DNA"/>
</dbReference>
<reference evidence="1 2" key="1">
    <citation type="submission" date="2021-06" db="EMBL/GenBank/DDBJ databases">
        <authorList>
            <person name="Palmer J.M."/>
        </authorList>
    </citation>
    <scope>NUCLEOTIDE SEQUENCE [LARGE SCALE GENOMIC DNA]</scope>
    <source>
        <strain evidence="1 2">XC_2019</strain>
        <tissue evidence="1">Muscle</tissue>
    </source>
</reference>
<evidence type="ECO:0000313" key="2">
    <source>
        <dbReference type="Proteomes" id="UP001434883"/>
    </source>
</evidence>
<comment type="caution">
    <text evidence="1">The sequence shown here is derived from an EMBL/GenBank/DDBJ whole genome shotgun (WGS) entry which is preliminary data.</text>
</comment>